<gene>
    <name evidence="1" type="ORF">JCM21142_41759</name>
</gene>
<dbReference type="RefSeq" id="WP_235208131.1">
    <property type="nucleotide sequence ID" value="NZ_BAMD01000018.1"/>
</dbReference>
<name>W7XXF2_9BACT</name>
<evidence type="ECO:0000313" key="1">
    <source>
        <dbReference type="EMBL" id="GAF03100.1"/>
    </source>
</evidence>
<protein>
    <submittedName>
        <fullName evidence="1">Uncharacterized protein</fullName>
    </submittedName>
</protein>
<organism evidence="1 2">
    <name type="scientific">Saccharicrinis fermentans DSM 9555 = JCM 21142</name>
    <dbReference type="NCBI Taxonomy" id="869213"/>
    <lineage>
        <taxon>Bacteria</taxon>
        <taxon>Pseudomonadati</taxon>
        <taxon>Bacteroidota</taxon>
        <taxon>Bacteroidia</taxon>
        <taxon>Marinilabiliales</taxon>
        <taxon>Marinilabiliaceae</taxon>
        <taxon>Saccharicrinis</taxon>
    </lineage>
</organism>
<proteinExistence type="predicted"/>
<dbReference type="AlphaFoldDB" id="W7XXF2"/>
<dbReference type="InterPro" id="IPR052722">
    <property type="entry name" value="PgpH_phosphodiesterase"/>
</dbReference>
<sequence length="76" mass="8736">MMADSIEAASRSLKNYTDEAIDKLVENIVNAQIKEGQFFNAPITFREITTAKSVFKKKLKNIYHARVSYPEVKKKK</sequence>
<evidence type="ECO:0000313" key="2">
    <source>
        <dbReference type="Proteomes" id="UP000019402"/>
    </source>
</evidence>
<comment type="caution">
    <text evidence="1">The sequence shown here is derived from an EMBL/GenBank/DDBJ whole genome shotgun (WGS) entry which is preliminary data.</text>
</comment>
<dbReference type="eggNOG" id="COG1480">
    <property type="taxonomic scope" value="Bacteria"/>
</dbReference>
<keyword evidence="2" id="KW-1185">Reference proteome</keyword>
<dbReference type="PANTHER" id="PTHR36442">
    <property type="entry name" value="CYCLIC-DI-AMP PHOSPHODIESTERASE PGPH"/>
    <property type="match status" value="1"/>
</dbReference>
<dbReference type="Proteomes" id="UP000019402">
    <property type="component" value="Unassembled WGS sequence"/>
</dbReference>
<dbReference type="PANTHER" id="PTHR36442:SF1">
    <property type="entry name" value="CYCLIC-DI-AMP PHOSPHODIESTERASE PGPH"/>
    <property type="match status" value="1"/>
</dbReference>
<dbReference type="EMBL" id="BAMD01000018">
    <property type="protein sequence ID" value="GAF03100.1"/>
    <property type="molecule type" value="Genomic_DNA"/>
</dbReference>
<reference evidence="1 2" key="1">
    <citation type="journal article" date="2014" name="Genome Announc.">
        <title>Draft Genome Sequence of Cytophaga fermentans JCM 21142T, a Facultative Anaerobe Isolated from Marine Mud.</title>
        <authorList>
            <person name="Starns D."/>
            <person name="Oshima K."/>
            <person name="Suda W."/>
            <person name="Iino T."/>
            <person name="Yuki M."/>
            <person name="Inoue J."/>
            <person name="Kitamura K."/>
            <person name="Iida T."/>
            <person name="Darby A."/>
            <person name="Hattori M."/>
            <person name="Ohkuma M."/>
        </authorList>
    </citation>
    <scope>NUCLEOTIDE SEQUENCE [LARGE SCALE GENOMIC DNA]</scope>
    <source>
        <strain evidence="1 2">JCM 21142</strain>
    </source>
</reference>
<accession>W7XXF2</accession>